<keyword evidence="2" id="KW-0472">Membrane</keyword>
<feature type="domain" description="Glycosyl transferase family 1" evidence="3">
    <location>
        <begin position="176"/>
        <end position="333"/>
    </location>
</feature>
<accession>A0A1Y4IF71</accession>
<dbReference type="EMBL" id="NFJX01000008">
    <property type="protein sequence ID" value="OUP18958.1"/>
    <property type="molecule type" value="Genomic_DNA"/>
</dbReference>
<comment type="caution">
    <text evidence="4">The sequence shown here is derived from an EMBL/GenBank/DDBJ whole genome shotgun (WGS) entry which is preliminary data.</text>
</comment>
<gene>
    <name evidence="4" type="ORF">B5F32_10350</name>
</gene>
<dbReference type="AlphaFoldDB" id="A0A1Y4IF71"/>
<dbReference type="Proteomes" id="UP000195950">
    <property type="component" value="Unassembled WGS sequence"/>
</dbReference>
<dbReference type="PANTHER" id="PTHR46401">
    <property type="entry name" value="GLYCOSYLTRANSFERASE WBBK-RELATED"/>
    <property type="match status" value="1"/>
</dbReference>
<evidence type="ECO:0000256" key="2">
    <source>
        <dbReference type="SAM" id="Phobius"/>
    </source>
</evidence>
<evidence type="ECO:0000259" key="3">
    <source>
        <dbReference type="Pfam" id="PF00534"/>
    </source>
</evidence>
<evidence type="ECO:0000256" key="1">
    <source>
        <dbReference type="ARBA" id="ARBA00022679"/>
    </source>
</evidence>
<dbReference type="PANTHER" id="PTHR46401:SF2">
    <property type="entry name" value="GLYCOSYLTRANSFERASE WBBK-RELATED"/>
    <property type="match status" value="1"/>
</dbReference>
<keyword evidence="2" id="KW-1133">Transmembrane helix</keyword>
<sequence>MKKNVMEIKKKICILYPIGNYMFPTTGGEVYDSYLFKKIASSLKVEVSYFTDTCSVNKWYLPVRIWQHREKIISCHAIFFNSGWVAQSLWIILLFRLFYSHLDIYIIHHHFRYQGMRGVKRFLFSILERIGLILSSAVITPNPYTRTIIRRIVPHCQVIFLEMAFRKEKRPCSCHEKIRLLYVGTVYKRKGVFYLIKALGMMNKQERKNIHLDVVGNISSKNYYNKLRILVSKNGLEDVVSFSGRVSDEELRNYYSKAYCFVFPSLLEGYGMVLIEAMSYGLPVIAFNNSAIPFTLKDGKNGILVENKNVKALKNAILALCNDVNFHSNLSKGALVTYNNVRSLFDLDNDIEKFITERLLK</sequence>
<evidence type="ECO:0000313" key="5">
    <source>
        <dbReference type="Proteomes" id="UP000195950"/>
    </source>
</evidence>
<name>A0A1Y4IF71_PARDI</name>
<reference evidence="5" key="1">
    <citation type="submission" date="2017-04" db="EMBL/GenBank/DDBJ databases">
        <title>Function of individual gut microbiota members based on whole genome sequencing of pure cultures obtained from chicken caecum.</title>
        <authorList>
            <person name="Medvecky M."/>
            <person name="Cejkova D."/>
            <person name="Polansky O."/>
            <person name="Karasova D."/>
            <person name="Kubasova T."/>
            <person name="Cizek A."/>
            <person name="Rychlik I."/>
        </authorList>
    </citation>
    <scope>NUCLEOTIDE SEQUENCE [LARGE SCALE GENOMIC DNA]</scope>
    <source>
        <strain evidence="5">An199</strain>
    </source>
</reference>
<evidence type="ECO:0000313" key="4">
    <source>
        <dbReference type="EMBL" id="OUP18958.1"/>
    </source>
</evidence>
<protein>
    <submittedName>
        <fullName evidence="4">Glycosyl transferase family 1</fullName>
    </submittedName>
</protein>
<proteinExistence type="predicted"/>
<dbReference type="Pfam" id="PF00534">
    <property type="entry name" value="Glycos_transf_1"/>
    <property type="match status" value="1"/>
</dbReference>
<organism evidence="4 5">
    <name type="scientific">Parabacteroides distasonis</name>
    <dbReference type="NCBI Taxonomy" id="823"/>
    <lineage>
        <taxon>Bacteria</taxon>
        <taxon>Pseudomonadati</taxon>
        <taxon>Bacteroidota</taxon>
        <taxon>Bacteroidia</taxon>
        <taxon>Bacteroidales</taxon>
        <taxon>Tannerellaceae</taxon>
        <taxon>Parabacteroides</taxon>
    </lineage>
</organism>
<dbReference type="CDD" id="cd03801">
    <property type="entry name" value="GT4_PimA-like"/>
    <property type="match status" value="1"/>
</dbReference>
<dbReference type="SUPFAM" id="SSF53756">
    <property type="entry name" value="UDP-Glycosyltransferase/glycogen phosphorylase"/>
    <property type="match status" value="1"/>
</dbReference>
<feature type="transmembrane region" description="Helical" evidence="2">
    <location>
        <begin position="78"/>
        <end position="102"/>
    </location>
</feature>
<dbReference type="Gene3D" id="3.40.50.2000">
    <property type="entry name" value="Glycogen Phosphorylase B"/>
    <property type="match status" value="1"/>
</dbReference>
<keyword evidence="1 4" id="KW-0808">Transferase</keyword>
<dbReference type="GO" id="GO:0016757">
    <property type="term" value="F:glycosyltransferase activity"/>
    <property type="evidence" value="ECO:0007669"/>
    <property type="project" value="InterPro"/>
</dbReference>
<dbReference type="GO" id="GO:0009103">
    <property type="term" value="P:lipopolysaccharide biosynthetic process"/>
    <property type="evidence" value="ECO:0007669"/>
    <property type="project" value="TreeGrafter"/>
</dbReference>
<dbReference type="InterPro" id="IPR001296">
    <property type="entry name" value="Glyco_trans_1"/>
</dbReference>
<keyword evidence="2" id="KW-0812">Transmembrane</keyword>